<organism evidence="2 3">
    <name type="scientific">Nocardia seriolae</name>
    <dbReference type="NCBI Taxonomy" id="37332"/>
    <lineage>
        <taxon>Bacteria</taxon>
        <taxon>Bacillati</taxon>
        <taxon>Actinomycetota</taxon>
        <taxon>Actinomycetes</taxon>
        <taxon>Mycobacteriales</taxon>
        <taxon>Nocardiaceae</taxon>
        <taxon>Nocardia</taxon>
    </lineage>
</organism>
<evidence type="ECO:0008006" key="4">
    <source>
        <dbReference type="Google" id="ProtNLM"/>
    </source>
</evidence>
<comment type="caution">
    <text evidence="2">The sequence shown here is derived from an EMBL/GenBank/DDBJ whole genome shotgun (WGS) entry which is preliminary data.</text>
</comment>
<name>A0ABC9YPL5_9NOCA</name>
<dbReference type="EMBL" id="BBYQ01000017">
    <property type="protein sequence ID" value="GAP27384.1"/>
    <property type="molecule type" value="Genomic_DNA"/>
</dbReference>
<evidence type="ECO:0000313" key="2">
    <source>
        <dbReference type="EMBL" id="GAP27384.1"/>
    </source>
</evidence>
<keyword evidence="1" id="KW-0812">Transmembrane</keyword>
<evidence type="ECO:0000256" key="1">
    <source>
        <dbReference type="SAM" id="Phobius"/>
    </source>
</evidence>
<dbReference type="RefSeq" id="WP_228102686.1">
    <property type="nucleotide sequence ID" value="NZ_BAAARX010000002.1"/>
</dbReference>
<keyword evidence="1" id="KW-0472">Membrane</keyword>
<feature type="transmembrane region" description="Helical" evidence="1">
    <location>
        <begin position="106"/>
        <end position="125"/>
    </location>
</feature>
<keyword evidence="1" id="KW-1133">Transmembrane helix</keyword>
<accession>A0ABC9YPL5</accession>
<dbReference type="AlphaFoldDB" id="A0ABC9YPL5"/>
<feature type="transmembrane region" description="Helical" evidence="1">
    <location>
        <begin position="34"/>
        <end position="55"/>
    </location>
</feature>
<proteinExistence type="predicted"/>
<evidence type="ECO:0000313" key="3">
    <source>
        <dbReference type="Proteomes" id="UP000037179"/>
    </source>
</evidence>
<protein>
    <recommendedName>
        <fullName evidence="4">DUF2214 domain-containing protein</fullName>
    </recommendedName>
</protein>
<sequence>MSACALLATGTLAAAVWIAAHVSASPAVHTGGLFIHLVSLVIGFGGVLMADSYVLRWAAGRLTLTETLRTVSTLHVPIWLGLAGLVASGCVLEPNLASTMTRTKLALVLVLTLNGIQAGALNRRLRACGDTALTPRLLAWGAATGLVSQICWWGATVIGFINAQP</sequence>
<reference evidence="2 3" key="2">
    <citation type="journal article" date="2016" name="Genome Announc.">
        <title>Draft Genome Sequence of Erythromycin- and Oxytetracycline-Sensitive Nocardia seriolae Strain U-1 (NBRC 110359).</title>
        <authorList>
            <person name="Imajoh M."/>
            <person name="Sukeda M."/>
            <person name="Shimizu M."/>
            <person name="Yamane J."/>
            <person name="Ohnishi K."/>
            <person name="Oshima S."/>
        </authorList>
    </citation>
    <scope>NUCLEOTIDE SEQUENCE [LARGE SCALE GENOMIC DNA]</scope>
    <source>
        <strain evidence="2 3">U-1</strain>
    </source>
</reference>
<gene>
    <name evidence="2" type="ORF">NSK11_contig00017-0053</name>
</gene>
<reference evidence="3" key="1">
    <citation type="submission" date="2015-07" db="EMBL/GenBank/DDBJ databases">
        <title>Nocardia seriolae U-1 whole genome shotgun sequence.</title>
        <authorList>
            <person name="Imajoh M."/>
            <person name="Fukumoto Y."/>
            <person name="Sukeda M."/>
            <person name="Yamane J."/>
            <person name="Yamasaki K."/>
            <person name="Shimizu M."/>
            <person name="Ohnishi K."/>
            <person name="Oshima S."/>
        </authorList>
    </citation>
    <scope>NUCLEOTIDE SEQUENCE [LARGE SCALE GENOMIC DNA]</scope>
    <source>
        <strain evidence="3">U-1</strain>
    </source>
</reference>
<keyword evidence="3" id="KW-1185">Reference proteome</keyword>
<dbReference type="Proteomes" id="UP000037179">
    <property type="component" value="Unassembled WGS sequence"/>
</dbReference>
<feature type="transmembrane region" description="Helical" evidence="1">
    <location>
        <begin position="76"/>
        <end position="94"/>
    </location>
</feature>
<feature type="transmembrane region" description="Helical" evidence="1">
    <location>
        <begin position="137"/>
        <end position="161"/>
    </location>
</feature>
<dbReference type="GeneID" id="93369475"/>